<dbReference type="AlphaFoldDB" id="A0A0A1U8V0"/>
<proteinExistence type="predicted"/>
<dbReference type="GO" id="GO:0008289">
    <property type="term" value="F:lipid binding"/>
    <property type="evidence" value="ECO:0007669"/>
    <property type="project" value="InterPro"/>
</dbReference>
<dbReference type="Pfam" id="PF01852">
    <property type="entry name" value="START"/>
    <property type="match status" value="1"/>
</dbReference>
<protein>
    <recommendedName>
        <fullName evidence="1">START domain-containing protein</fullName>
    </recommendedName>
</protein>
<dbReference type="VEuPathDB" id="AmoebaDB:EIN_153820"/>
<dbReference type="CDD" id="cd00177">
    <property type="entry name" value="START"/>
    <property type="match status" value="1"/>
</dbReference>
<evidence type="ECO:0000259" key="1">
    <source>
        <dbReference type="Pfam" id="PF01852"/>
    </source>
</evidence>
<dbReference type="GeneID" id="14890236"/>
<dbReference type="RefSeq" id="XP_004258116.1">
    <property type="nucleotide sequence ID" value="XM_004258068.1"/>
</dbReference>
<dbReference type="PANTHER" id="PTHR19308:SF55">
    <property type="entry name" value="START DOMAIN-CONTAINING PROTEIN"/>
    <property type="match status" value="1"/>
</dbReference>
<evidence type="ECO:0000313" key="3">
    <source>
        <dbReference type="Proteomes" id="UP000014680"/>
    </source>
</evidence>
<name>A0A0A1U8V0_ENTIV</name>
<dbReference type="KEGG" id="eiv:EIN_153820"/>
<dbReference type="Proteomes" id="UP000014680">
    <property type="component" value="Unassembled WGS sequence"/>
</dbReference>
<sequence>MATIQELQTCSTEADFKTASDTAKKWFADILAENWTETSKGDVQVYDKPSNNYHHFILTKTDSKLTPQAFFEKVTKATVDEIHNYDKGLVSNEVIEKIGDINVTKQVNSAPWPVAAREFISVELEYEENGVYYIISRSINYPKCDTVGKGYVRGLKFFGMKFTPKEGGCSIERVLEVDPKGSVVSIAVSSSKKEDATRLANMKKYFESH</sequence>
<dbReference type="InterPro" id="IPR002913">
    <property type="entry name" value="START_lipid-bd_dom"/>
</dbReference>
<accession>A0A0A1U8V0</accession>
<dbReference type="InterPro" id="IPR023393">
    <property type="entry name" value="START-like_dom_sf"/>
</dbReference>
<dbReference type="OrthoDB" id="5403181at2759"/>
<evidence type="ECO:0000313" key="2">
    <source>
        <dbReference type="EMBL" id="ELP91345.1"/>
    </source>
</evidence>
<feature type="domain" description="START" evidence="1">
    <location>
        <begin position="10"/>
        <end position="196"/>
    </location>
</feature>
<gene>
    <name evidence="2" type="ORF">EIN_153820</name>
</gene>
<dbReference type="SUPFAM" id="SSF55961">
    <property type="entry name" value="Bet v1-like"/>
    <property type="match status" value="1"/>
</dbReference>
<dbReference type="PANTHER" id="PTHR19308">
    <property type="entry name" value="PHOSPHATIDYLCHOLINE TRANSFER PROTEIN"/>
    <property type="match status" value="1"/>
</dbReference>
<dbReference type="GO" id="GO:0005737">
    <property type="term" value="C:cytoplasm"/>
    <property type="evidence" value="ECO:0007669"/>
    <property type="project" value="UniProtKB-ARBA"/>
</dbReference>
<dbReference type="OMA" id="DEIHNYD"/>
<keyword evidence="3" id="KW-1185">Reference proteome</keyword>
<dbReference type="Gene3D" id="3.30.530.20">
    <property type="match status" value="1"/>
</dbReference>
<dbReference type="InterPro" id="IPR051213">
    <property type="entry name" value="START_lipid_transfer"/>
</dbReference>
<reference evidence="2 3" key="1">
    <citation type="submission" date="2012-10" db="EMBL/GenBank/DDBJ databases">
        <authorList>
            <person name="Zafar N."/>
            <person name="Inman J."/>
            <person name="Hall N."/>
            <person name="Lorenzi H."/>
            <person name="Caler E."/>
        </authorList>
    </citation>
    <scope>NUCLEOTIDE SEQUENCE [LARGE SCALE GENOMIC DNA]</scope>
    <source>
        <strain evidence="2 3">IP1</strain>
    </source>
</reference>
<organism evidence="2 3">
    <name type="scientific">Entamoeba invadens IP1</name>
    <dbReference type="NCBI Taxonomy" id="370355"/>
    <lineage>
        <taxon>Eukaryota</taxon>
        <taxon>Amoebozoa</taxon>
        <taxon>Evosea</taxon>
        <taxon>Archamoebae</taxon>
        <taxon>Mastigamoebida</taxon>
        <taxon>Entamoebidae</taxon>
        <taxon>Entamoeba</taxon>
    </lineage>
</organism>
<dbReference type="EMBL" id="KB206474">
    <property type="protein sequence ID" value="ELP91345.1"/>
    <property type="molecule type" value="Genomic_DNA"/>
</dbReference>